<evidence type="ECO:0000313" key="2">
    <source>
        <dbReference type="Proteomes" id="UP000683360"/>
    </source>
</evidence>
<sequence length="198" mass="23528">MENVRERVDIKLISNEEKLRKYVAKPSFKRFKIFNEHLIGVEMTRVSIELNRPAYLGAQILDISKNLMAWFHHLVMKPKYGNNLELLFTDTDSLCYEIATDDIYEDMENMREYFDTSNYDESLPIHSNNYKKIPGRIAMKEFIGLRPKMYSLIYNEVDHRDDNLESEVREVAKITTKGITKTARDKHEHFRRCLLKTE</sequence>
<evidence type="ECO:0000313" key="1">
    <source>
        <dbReference type="EMBL" id="CAG2241902.1"/>
    </source>
</evidence>
<protein>
    <recommendedName>
        <fullName evidence="3">DNA-directed DNA polymerase</fullName>
    </recommendedName>
</protein>
<evidence type="ECO:0008006" key="3">
    <source>
        <dbReference type="Google" id="ProtNLM"/>
    </source>
</evidence>
<dbReference type="AlphaFoldDB" id="A0A8S3U7S3"/>
<dbReference type="OrthoDB" id="6602337at2759"/>
<keyword evidence="2" id="KW-1185">Reference proteome</keyword>
<gene>
    <name evidence="1" type="ORF">MEDL_54098</name>
</gene>
<dbReference type="PANTHER" id="PTHR31511:SF12">
    <property type="entry name" value="RHO TERMINATION FACTOR N-TERMINAL DOMAIN-CONTAINING PROTEIN"/>
    <property type="match status" value="1"/>
</dbReference>
<reference evidence="1" key="1">
    <citation type="submission" date="2021-03" db="EMBL/GenBank/DDBJ databases">
        <authorList>
            <person name="Bekaert M."/>
        </authorList>
    </citation>
    <scope>NUCLEOTIDE SEQUENCE</scope>
</reference>
<dbReference type="SUPFAM" id="SSF56672">
    <property type="entry name" value="DNA/RNA polymerases"/>
    <property type="match status" value="1"/>
</dbReference>
<dbReference type="PANTHER" id="PTHR31511">
    <property type="entry name" value="PROTEIN CBG23764"/>
    <property type="match status" value="1"/>
</dbReference>
<organism evidence="1 2">
    <name type="scientific">Mytilus edulis</name>
    <name type="common">Blue mussel</name>
    <dbReference type="NCBI Taxonomy" id="6550"/>
    <lineage>
        <taxon>Eukaryota</taxon>
        <taxon>Metazoa</taxon>
        <taxon>Spiralia</taxon>
        <taxon>Lophotrochozoa</taxon>
        <taxon>Mollusca</taxon>
        <taxon>Bivalvia</taxon>
        <taxon>Autobranchia</taxon>
        <taxon>Pteriomorphia</taxon>
        <taxon>Mytilida</taxon>
        <taxon>Mytiloidea</taxon>
        <taxon>Mytilidae</taxon>
        <taxon>Mytilinae</taxon>
        <taxon>Mytilus</taxon>
    </lineage>
</organism>
<dbReference type="InterPro" id="IPR043502">
    <property type="entry name" value="DNA/RNA_pol_sf"/>
</dbReference>
<comment type="caution">
    <text evidence="1">The sequence shown here is derived from an EMBL/GenBank/DDBJ whole genome shotgun (WGS) entry which is preliminary data.</text>
</comment>
<dbReference type="Proteomes" id="UP000683360">
    <property type="component" value="Unassembled WGS sequence"/>
</dbReference>
<proteinExistence type="predicted"/>
<name>A0A8S3U7S3_MYTED</name>
<accession>A0A8S3U7S3</accession>
<dbReference type="EMBL" id="CAJPWZ010002603">
    <property type="protein sequence ID" value="CAG2241902.1"/>
    <property type="molecule type" value="Genomic_DNA"/>
</dbReference>